<evidence type="ECO:0000256" key="6">
    <source>
        <dbReference type="ARBA" id="ARBA00023136"/>
    </source>
</evidence>
<evidence type="ECO:0000259" key="12">
    <source>
        <dbReference type="Pfam" id="PF07715"/>
    </source>
</evidence>
<evidence type="ECO:0000256" key="7">
    <source>
        <dbReference type="ARBA" id="ARBA00023237"/>
    </source>
</evidence>
<keyword evidence="10" id="KW-0732">Signal</keyword>
<feature type="domain" description="TonB-dependent receptor-like beta-barrel" evidence="11">
    <location>
        <begin position="410"/>
        <end position="774"/>
    </location>
</feature>
<evidence type="ECO:0000256" key="1">
    <source>
        <dbReference type="ARBA" id="ARBA00004571"/>
    </source>
</evidence>
<feature type="domain" description="TonB-dependent receptor plug" evidence="12">
    <location>
        <begin position="114"/>
        <end position="229"/>
    </location>
</feature>
<dbReference type="InterPro" id="IPR000531">
    <property type="entry name" value="Beta-barrel_TonB"/>
</dbReference>
<proteinExistence type="inferred from homology"/>
<dbReference type="NCBIfam" id="TIGR04056">
    <property type="entry name" value="OMP_RagA_SusC"/>
    <property type="match status" value="1"/>
</dbReference>
<evidence type="ECO:0000256" key="8">
    <source>
        <dbReference type="PROSITE-ProRule" id="PRU01360"/>
    </source>
</evidence>
<dbReference type="PROSITE" id="PS52016">
    <property type="entry name" value="TONB_DEPENDENT_REC_3"/>
    <property type="match status" value="1"/>
</dbReference>
<evidence type="ECO:0000256" key="4">
    <source>
        <dbReference type="ARBA" id="ARBA00022692"/>
    </source>
</evidence>
<dbReference type="Pfam" id="PF00593">
    <property type="entry name" value="TonB_dep_Rec_b-barrel"/>
    <property type="match status" value="1"/>
</dbReference>
<dbReference type="Gene3D" id="2.170.130.10">
    <property type="entry name" value="TonB-dependent receptor, plug domain"/>
    <property type="match status" value="1"/>
</dbReference>
<evidence type="ECO:0000256" key="5">
    <source>
        <dbReference type="ARBA" id="ARBA00023077"/>
    </source>
</evidence>
<dbReference type="EMBL" id="JBEPMO010000001">
    <property type="protein sequence ID" value="MET3730755.1"/>
    <property type="molecule type" value="Genomic_DNA"/>
</dbReference>
<dbReference type="Gene3D" id="2.40.170.20">
    <property type="entry name" value="TonB-dependent receptor, beta-barrel domain"/>
    <property type="match status" value="1"/>
</dbReference>
<comment type="subcellular location">
    <subcellularLocation>
        <location evidence="1 8">Cell outer membrane</location>
        <topology evidence="1 8">Multi-pass membrane protein</topology>
    </subcellularLocation>
</comment>
<dbReference type="RefSeq" id="WP_354506171.1">
    <property type="nucleotide sequence ID" value="NZ_JBEPMO010000001.1"/>
</dbReference>
<name>A0ABV2LQB1_9FLAO</name>
<dbReference type="SUPFAM" id="SSF56935">
    <property type="entry name" value="Porins"/>
    <property type="match status" value="1"/>
</dbReference>
<reference evidence="13 14" key="1">
    <citation type="submission" date="2024-06" db="EMBL/GenBank/DDBJ databases">
        <title>Genomic Encyclopedia of Type Strains, Phase IV (KMG-IV): sequencing the most valuable type-strain genomes for metagenomic binning, comparative biology and taxonomic classification.</title>
        <authorList>
            <person name="Goeker M."/>
        </authorList>
    </citation>
    <scope>NUCLEOTIDE SEQUENCE [LARGE SCALE GENOMIC DNA]</scope>
    <source>
        <strain evidence="13 14">DSM 29388</strain>
    </source>
</reference>
<dbReference type="Pfam" id="PF07715">
    <property type="entry name" value="Plug"/>
    <property type="match status" value="1"/>
</dbReference>
<dbReference type="InterPro" id="IPR008969">
    <property type="entry name" value="CarboxyPept-like_regulatory"/>
</dbReference>
<feature type="chain" id="PRO_5046318227" evidence="10">
    <location>
        <begin position="23"/>
        <end position="1014"/>
    </location>
</feature>
<keyword evidence="2 8" id="KW-0813">Transport</keyword>
<evidence type="ECO:0000256" key="3">
    <source>
        <dbReference type="ARBA" id="ARBA00022452"/>
    </source>
</evidence>
<feature type="signal peptide" evidence="10">
    <location>
        <begin position="1"/>
        <end position="22"/>
    </location>
</feature>
<dbReference type="NCBIfam" id="TIGR04057">
    <property type="entry name" value="SusC_RagA_signa"/>
    <property type="match status" value="1"/>
</dbReference>
<evidence type="ECO:0000256" key="10">
    <source>
        <dbReference type="SAM" id="SignalP"/>
    </source>
</evidence>
<keyword evidence="14" id="KW-1185">Reference proteome</keyword>
<evidence type="ECO:0000256" key="2">
    <source>
        <dbReference type="ARBA" id="ARBA00022448"/>
    </source>
</evidence>
<dbReference type="InterPro" id="IPR037066">
    <property type="entry name" value="Plug_dom_sf"/>
</dbReference>
<dbReference type="InterPro" id="IPR023996">
    <property type="entry name" value="TonB-dep_OMP_SusC/RagA"/>
</dbReference>
<evidence type="ECO:0000256" key="9">
    <source>
        <dbReference type="RuleBase" id="RU003357"/>
    </source>
</evidence>
<dbReference type="InterPro" id="IPR036942">
    <property type="entry name" value="Beta-barrel_TonB_sf"/>
</dbReference>
<organism evidence="13 14">
    <name type="scientific">Moheibacter stercoris</name>
    <dbReference type="NCBI Taxonomy" id="1628251"/>
    <lineage>
        <taxon>Bacteria</taxon>
        <taxon>Pseudomonadati</taxon>
        <taxon>Bacteroidota</taxon>
        <taxon>Flavobacteriia</taxon>
        <taxon>Flavobacteriales</taxon>
        <taxon>Weeksellaceae</taxon>
        <taxon>Moheibacter</taxon>
    </lineage>
</organism>
<evidence type="ECO:0000313" key="13">
    <source>
        <dbReference type="EMBL" id="MET3730755.1"/>
    </source>
</evidence>
<dbReference type="InterPro" id="IPR012910">
    <property type="entry name" value="Plug_dom"/>
</dbReference>
<dbReference type="Proteomes" id="UP001549146">
    <property type="component" value="Unassembled WGS sequence"/>
</dbReference>
<comment type="caution">
    <text evidence="13">The sequence shown here is derived from an EMBL/GenBank/DDBJ whole genome shotgun (WGS) entry which is preliminary data.</text>
</comment>
<keyword evidence="7 8" id="KW-0998">Cell outer membrane</keyword>
<keyword evidence="3 8" id="KW-1134">Transmembrane beta strand</keyword>
<dbReference type="InterPro" id="IPR023997">
    <property type="entry name" value="TonB-dep_OMP_SusC/RagA_CS"/>
</dbReference>
<sequence>MRTKNVLLSFLFLFAFFQFVDAQVKGTVNDQDGFAVSDAEVKVQGTETVSYTDENGAFEIDAQIGDVLTITDMMGMLVDFKVTKNDMGVLSFNSTLLDEVVILGYGIAESDEQKTGSYVTVKSDDIEKVGSVSFDQALQGQVAGLSIGAASGQPGAASPIFVRGVTSLTGNTMPLVVVNGVPMVTNDLSSIAATTNPLANIDPSTIESVTVLKDAVGTSLYGSRGANGVILVTLKKGVKGKGKFSFNTEFGFGDVAYEKNDWLDAQGHTNFYAQTLQNYTGWSAEDAYAYAVNDLGWDGVSNTDWRKAVRHNSIGSQKYVLNYSGGSESTRIFTSLSYNTQDGIASDARYDRIAGYLSAGWDVNEKMNIDFNINLSKANQKGPTDGSSFSNPIFASYLMSPTQNVFNADGSHNLNLAFINPEFNPVALQARNVSNSDFYKVVANLSGDYDITKDLNFESRFGVDYNFYDELLYWNPDFGDGAGENPLGKGYGLSSARNFSTWNWTNALRYMKTFNDVHNLTLTAGTEAIKYNTSYTIAEARGYAAGNTNPTLDNAVNPYGATSAGADYSFVSYFGRMAYNFDDRYSVTANIRRDGSSRFGAGNRWGTFWGVGAAWNVHKENFLENSAVNELKLRGSYGTVGNAEIGNYASLKLFKATNGAYLGQAAGAITQLGDSNLKWETSEQINVGLDLGLFQNRIRATVDVYEKNVKDLLYTKATNASSSGFTSYWTNDGDMQSRGIEASLTVVPVRTEDFEWSLSGNYAYNDSKIKNLNNGNLAVRNGVKAWQNGHNPTEFYTRLWAGVNQETGEAQWYTDGTKSEITSDYSRVQQAFTGEQALPVHTAGLSTSLNYKGFSLSSQFSYAGGHSVYDYWGFVYNGDGAFGYMNTREAWANGAWTPENAGSATLPQAIYGGNGNSSANSTRYLYDADNIRWRSAELGYTFGKNILGDKVGLDKLYVYVKGYNLVVWAFDDDVWFDPETSSSDPDFYGIEQLGLYNLTQPNLRQFVFGVKVDF</sequence>
<dbReference type="SUPFAM" id="SSF49464">
    <property type="entry name" value="Carboxypeptidase regulatory domain-like"/>
    <property type="match status" value="1"/>
</dbReference>
<evidence type="ECO:0000313" key="14">
    <source>
        <dbReference type="Proteomes" id="UP001549146"/>
    </source>
</evidence>
<evidence type="ECO:0000259" key="11">
    <source>
        <dbReference type="Pfam" id="PF00593"/>
    </source>
</evidence>
<comment type="similarity">
    <text evidence="8 9">Belongs to the TonB-dependent receptor family.</text>
</comment>
<keyword evidence="6 8" id="KW-0472">Membrane</keyword>
<dbReference type="InterPro" id="IPR039426">
    <property type="entry name" value="TonB-dep_rcpt-like"/>
</dbReference>
<protein>
    <submittedName>
        <fullName evidence="13">TonB-linked SusC/RagA family outer membrane protein</fullName>
    </submittedName>
</protein>
<keyword evidence="4 8" id="KW-0812">Transmembrane</keyword>
<accession>A0ABV2LQB1</accession>
<gene>
    <name evidence="13" type="ORF">ABID46_000307</name>
</gene>
<keyword evidence="5 9" id="KW-0798">TonB box</keyword>